<feature type="transmembrane region" description="Helical" evidence="7">
    <location>
        <begin position="41"/>
        <end position="58"/>
    </location>
</feature>
<feature type="transmembrane region" description="Helical" evidence="7">
    <location>
        <begin position="187"/>
        <end position="207"/>
    </location>
</feature>
<keyword evidence="9" id="KW-1185">Reference proteome</keyword>
<dbReference type="NCBIfam" id="TIGR00374">
    <property type="entry name" value="flippase-like domain"/>
    <property type="match status" value="1"/>
</dbReference>
<dbReference type="PANTHER" id="PTHR40277">
    <property type="entry name" value="BLL5419 PROTEIN"/>
    <property type="match status" value="1"/>
</dbReference>
<evidence type="ECO:0000256" key="6">
    <source>
        <dbReference type="SAM" id="MobiDB-lite"/>
    </source>
</evidence>
<evidence type="ECO:0000256" key="5">
    <source>
        <dbReference type="ARBA" id="ARBA00023136"/>
    </source>
</evidence>
<evidence type="ECO:0000256" key="1">
    <source>
        <dbReference type="ARBA" id="ARBA00004651"/>
    </source>
</evidence>
<dbReference type="Pfam" id="PF03706">
    <property type="entry name" value="LPG_synthase_TM"/>
    <property type="match status" value="1"/>
</dbReference>
<dbReference type="Proteomes" id="UP000581135">
    <property type="component" value="Unassembled WGS sequence"/>
</dbReference>
<evidence type="ECO:0000313" key="8">
    <source>
        <dbReference type="EMBL" id="MBB3066874.1"/>
    </source>
</evidence>
<comment type="caution">
    <text evidence="8">The sequence shown here is derived from an EMBL/GenBank/DDBJ whole genome shotgun (WGS) entry which is preliminary data.</text>
</comment>
<protein>
    <submittedName>
        <fullName evidence="8">Uncharacterized protein (TIRG00374 family)</fullName>
    </submittedName>
</protein>
<feature type="compositionally biased region" description="Basic and acidic residues" evidence="6">
    <location>
        <begin position="1"/>
        <end position="11"/>
    </location>
</feature>
<dbReference type="InterPro" id="IPR022791">
    <property type="entry name" value="L-PG_synthase/AglD"/>
</dbReference>
<feature type="transmembrane region" description="Helical" evidence="7">
    <location>
        <begin position="271"/>
        <end position="289"/>
    </location>
</feature>
<proteinExistence type="predicted"/>
<dbReference type="EMBL" id="JACHXA010000011">
    <property type="protein sequence ID" value="MBB3066874.1"/>
    <property type="molecule type" value="Genomic_DNA"/>
</dbReference>
<evidence type="ECO:0000256" key="2">
    <source>
        <dbReference type="ARBA" id="ARBA00022475"/>
    </source>
</evidence>
<dbReference type="RefSeq" id="WP_183417698.1">
    <property type="nucleotide sequence ID" value="NZ_JACHXA010000011.1"/>
</dbReference>
<comment type="subcellular location">
    <subcellularLocation>
        <location evidence="1">Cell membrane</location>
        <topology evidence="1">Multi-pass membrane protein</topology>
    </subcellularLocation>
</comment>
<keyword evidence="3 7" id="KW-0812">Transmembrane</keyword>
<feature type="region of interest" description="Disordered" evidence="6">
    <location>
        <begin position="1"/>
        <end position="29"/>
    </location>
</feature>
<sequence length="363" mass="38206">MRALQEAEKTARAATDQESDLQSPSSGGAARRGAKRIWKTLLSLFLSALLFYLAFIQIQSKSLLDSLGRFDSTIVALLILLAAIRIFAVTQRWRLLLVVMATDPGFATSLRLTYEGALLNGFLPGSIAGDPYRILRLRGLGMGLSAASFATLLDRFVGVLTLAGLGFLGLVWALWSTGAQASPESVLVAIAGLGCLAVAVMAALLFADRSPVSLPWIGDWVARELPGIRSSLKRLMRNPRQIMSVVGLSLVGHLALALMFVVPLATLTPQLSLGASLAMGFAISLAQLLPFSVGGWGVRELAAVSGFGLIGVAGPDALATSIAVGAVNSLILVPASLLFLLPRLQKQVGSQDAASPATMMDRE</sequence>
<keyword evidence="4 7" id="KW-1133">Transmembrane helix</keyword>
<dbReference type="GO" id="GO:0005886">
    <property type="term" value="C:plasma membrane"/>
    <property type="evidence" value="ECO:0007669"/>
    <property type="project" value="UniProtKB-SubCell"/>
</dbReference>
<feature type="transmembrane region" description="Helical" evidence="7">
    <location>
        <begin position="296"/>
        <end position="314"/>
    </location>
</feature>
<dbReference type="AlphaFoldDB" id="A0A839SZ38"/>
<evidence type="ECO:0000256" key="4">
    <source>
        <dbReference type="ARBA" id="ARBA00022989"/>
    </source>
</evidence>
<name>A0A839SZ38_9PROT</name>
<feature type="transmembrane region" description="Helical" evidence="7">
    <location>
        <begin position="157"/>
        <end position="175"/>
    </location>
</feature>
<gene>
    <name evidence="8" type="ORF">FHR98_003185</name>
</gene>
<accession>A0A839SZ38</accession>
<feature type="transmembrane region" description="Helical" evidence="7">
    <location>
        <begin position="70"/>
        <end position="88"/>
    </location>
</feature>
<reference evidence="8 9" key="1">
    <citation type="submission" date="2020-08" db="EMBL/GenBank/DDBJ databases">
        <title>Genomic Encyclopedia of Type Strains, Phase III (KMG-III): the genomes of soil and plant-associated and newly described type strains.</title>
        <authorList>
            <person name="Whitman W."/>
        </authorList>
    </citation>
    <scope>NUCLEOTIDE SEQUENCE [LARGE SCALE GENOMIC DNA]</scope>
    <source>
        <strain evidence="8 9">CECT 8803</strain>
    </source>
</reference>
<feature type="transmembrane region" description="Helical" evidence="7">
    <location>
        <begin position="242"/>
        <end position="265"/>
    </location>
</feature>
<evidence type="ECO:0000313" key="9">
    <source>
        <dbReference type="Proteomes" id="UP000581135"/>
    </source>
</evidence>
<organism evidence="8 9">
    <name type="scientific">Limibacillus halophilus</name>
    <dbReference type="NCBI Taxonomy" id="1579333"/>
    <lineage>
        <taxon>Bacteria</taxon>
        <taxon>Pseudomonadati</taxon>
        <taxon>Pseudomonadota</taxon>
        <taxon>Alphaproteobacteria</taxon>
        <taxon>Rhodospirillales</taxon>
        <taxon>Rhodovibrionaceae</taxon>
        <taxon>Limibacillus</taxon>
    </lineage>
</organism>
<keyword evidence="2" id="KW-1003">Cell membrane</keyword>
<keyword evidence="5 7" id="KW-0472">Membrane</keyword>
<feature type="transmembrane region" description="Helical" evidence="7">
    <location>
        <begin position="320"/>
        <end position="341"/>
    </location>
</feature>
<evidence type="ECO:0000256" key="7">
    <source>
        <dbReference type="SAM" id="Phobius"/>
    </source>
</evidence>
<evidence type="ECO:0000256" key="3">
    <source>
        <dbReference type="ARBA" id="ARBA00022692"/>
    </source>
</evidence>
<dbReference type="PANTHER" id="PTHR40277:SF1">
    <property type="entry name" value="BLL5419 PROTEIN"/>
    <property type="match status" value="1"/>
</dbReference>